<name>A0A392UHF5_9FABA</name>
<reference evidence="1 2" key="1">
    <citation type="journal article" date="2018" name="Front. Plant Sci.">
        <title>Red Clover (Trifolium pratense) and Zigzag Clover (T. medium) - A Picture of Genomic Similarities and Differences.</title>
        <authorList>
            <person name="Dluhosova J."/>
            <person name="Istvanek J."/>
            <person name="Nedelnik J."/>
            <person name="Repkova J."/>
        </authorList>
    </citation>
    <scope>NUCLEOTIDE SEQUENCE [LARGE SCALE GENOMIC DNA]</scope>
    <source>
        <strain evidence="2">cv. 10/8</strain>
        <tissue evidence="1">Leaf</tissue>
    </source>
</reference>
<protein>
    <submittedName>
        <fullName evidence="1">Uncharacterized protein</fullName>
    </submittedName>
</protein>
<evidence type="ECO:0000313" key="2">
    <source>
        <dbReference type="Proteomes" id="UP000265520"/>
    </source>
</evidence>
<sequence length="50" mass="5532">GCLAVVVTTRVMWRGPPPPSFLSFSAPRPSLPPLLLFPCGVERFCSSWRD</sequence>
<keyword evidence="2" id="KW-1185">Reference proteome</keyword>
<comment type="caution">
    <text evidence="1">The sequence shown here is derived from an EMBL/GenBank/DDBJ whole genome shotgun (WGS) entry which is preliminary data.</text>
</comment>
<feature type="non-terminal residue" evidence="1">
    <location>
        <position position="1"/>
    </location>
</feature>
<accession>A0A392UHF5</accession>
<dbReference type="AlphaFoldDB" id="A0A392UHF5"/>
<dbReference type="EMBL" id="LXQA010811556">
    <property type="protein sequence ID" value="MCI72137.1"/>
    <property type="molecule type" value="Genomic_DNA"/>
</dbReference>
<proteinExistence type="predicted"/>
<dbReference type="Proteomes" id="UP000265520">
    <property type="component" value="Unassembled WGS sequence"/>
</dbReference>
<organism evidence="1 2">
    <name type="scientific">Trifolium medium</name>
    <dbReference type="NCBI Taxonomy" id="97028"/>
    <lineage>
        <taxon>Eukaryota</taxon>
        <taxon>Viridiplantae</taxon>
        <taxon>Streptophyta</taxon>
        <taxon>Embryophyta</taxon>
        <taxon>Tracheophyta</taxon>
        <taxon>Spermatophyta</taxon>
        <taxon>Magnoliopsida</taxon>
        <taxon>eudicotyledons</taxon>
        <taxon>Gunneridae</taxon>
        <taxon>Pentapetalae</taxon>
        <taxon>rosids</taxon>
        <taxon>fabids</taxon>
        <taxon>Fabales</taxon>
        <taxon>Fabaceae</taxon>
        <taxon>Papilionoideae</taxon>
        <taxon>50 kb inversion clade</taxon>
        <taxon>NPAAA clade</taxon>
        <taxon>Hologalegina</taxon>
        <taxon>IRL clade</taxon>
        <taxon>Trifolieae</taxon>
        <taxon>Trifolium</taxon>
    </lineage>
</organism>
<evidence type="ECO:0000313" key="1">
    <source>
        <dbReference type="EMBL" id="MCI72137.1"/>
    </source>
</evidence>